<dbReference type="InterPro" id="IPR012340">
    <property type="entry name" value="NA-bd_OB-fold"/>
</dbReference>
<feature type="binding site" evidence="7">
    <location>
        <begin position="223"/>
        <end position="228"/>
    </location>
    <ligand>
        <name>ATP</name>
        <dbReference type="ChEBI" id="CHEBI:30616"/>
    </ligand>
</feature>
<dbReference type="Gene3D" id="2.40.50.140">
    <property type="entry name" value="Nucleic acid-binding proteins"/>
    <property type="match status" value="1"/>
</dbReference>
<dbReference type="InterPro" id="IPR000194">
    <property type="entry name" value="ATPase_F1/V1/A1_a/bsu_nucl-bd"/>
</dbReference>
<keyword evidence="7" id="KW-0067">ATP-binding</keyword>
<evidence type="ECO:0000256" key="3">
    <source>
        <dbReference type="ARBA" id="ARBA00022806"/>
    </source>
</evidence>
<gene>
    <name evidence="7" type="primary">rho</name>
    <name evidence="11" type="ORF">COY90_05035</name>
</gene>
<dbReference type="InterPro" id="IPR004665">
    <property type="entry name" value="Term_rho"/>
</dbReference>
<feature type="binding site" evidence="7">
    <location>
        <begin position="235"/>
        <end position="240"/>
    </location>
    <ligand>
        <name>ATP</name>
        <dbReference type="ChEBI" id="CHEBI:30616"/>
    </ligand>
</feature>
<evidence type="ECO:0000256" key="9">
    <source>
        <dbReference type="SAM" id="MobiDB-lite"/>
    </source>
</evidence>
<feature type="domain" description="Rho RNA-BD" evidence="10">
    <location>
        <begin position="105"/>
        <end position="178"/>
    </location>
</feature>
<evidence type="ECO:0000256" key="6">
    <source>
        <dbReference type="ARBA" id="ARBA00023163"/>
    </source>
</evidence>
<dbReference type="EC" id="3.6.4.-" evidence="7"/>
<feature type="region of interest" description="Disordered" evidence="9">
    <location>
        <begin position="1"/>
        <end position="23"/>
    </location>
</feature>
<comment type="function">
    <text evidence="7">Facilitates transcription termination by a mechanism that involves Rho binding to the nascent RNA, activation of Rho's RNA-dependent ATPase activity, and release of the mRNA from the DNA template.</text>
</comment>
<keyword evidence="5 7" id="KW-0805">Transcription regulation</keyword>
<keyword evidence="7" id="KW-0547">Nucleotide-binding</keyword>
<dbReference type="InterPro" id="IPR003593">
    <property type="entry name" value="AAA+_ATPase"/>
</dbReference>
<reference evidence="12" key="1">
    <citation type="submission" date="2017-09" db="EMBL/GenBank/DDBJ databases">
        <title>Depth-based differentiation of microbial function through sediment-hosted aquifers and enrichment of novel symbionts in the deep terrestrial subsurface.</title>
        <authorList>
            <person name="Probst A.J."/>
            <person name="Ladd B."/>
            <person name="Jarett J.K."/>
            <person name="Geller-Mcgrath D.E."/>
            <person name="Sieber C.M.K."/>
            <person name="Emerson J.B."/>
            <person name="Anantharaman K."/>
            <person name="Thomas B.C."/>
            <person name="Malmstrom R."/>
            <person name="Stieglmeier M."/>
            <person name="Klingl A."/>
            <person name="Woyke T."/>
            <person name="Ryan C.M."/>
            <person name="Banfield J.F."/>
        </authorList>
    </citation>
    <scope>NUCLEOTIDE SEQUENCE [LARGE SCALE GENOMIC DNA]</scope>
</reference>
<sequence>MFTRRKTPLRSKVSAPGSTVDKIPEAKDGALDVSSMLEQYESKPIMVPDEMEITEKPKAPLMHPPAPFVHSRRRVAPAISSSSSKLAPKDDVPLEERLKEDLKMSYEAKGILDVTFGGYGFLRKDYAINPDADIYVSTSQIRRFWLRKGDLVEGLARPSKEGERFHSLLLIKKINGVELTEEQSRQRKNFDALTVIHPNKQIKLETTRDVLSMRITDLIAPVGFGQRALIVSQPKAGKTTFLKEMAQAITINHPKAKLMAILIGERPEEVTEIKRFIQGEVAASNFDESPRQQVKVAHLALDRARRMVEMGDDVVILLDSITRLARALNLSVDTRGPNRSTGRSMSGGFDQSALFPAKKFLGAARNCEEGGSLTIIGTCLIKTESRMDDLIYEEFKGTGNMEVHLDRGFADKRIFPAIDIEASGTRHEELLFDAETQKRINTLRRMLSLLTPEERLTAMIDKLSKTADNKAFMESLNKGA</sequence>
<evidence type="ECO:0000256" key="1">
    <source>
        <dbReference type="ARBA" id="ARBA00022472"/>
    </source>
</evidence>
<dbReference type="GO" id="GO:0005524">
    <property type="term" value="F:ATP binding"/>
    <property type="evidence" value="ECO:0007669"/>
    <property type="project" value="UniProtKB-UniRule"/>
</dbReference>
<keyword evidence="6 7" id="KW-0804">Transcription</keyword>
<keyword evidence="1 7" id="KW-0806">Transcription termination</keyword>
<evidence type="ECO:0000256" key="2">
    <source>
        <dbReference type="ARBA" id="ARBA00022801"/>
    </source>
</evidence>
<name>A0A2M7QCL4_9BACT</name>
<comment type="subunit">
    <text evidence="7">Homohexamer. The homohexamer assembles into an open ring structure.</text>
</comment>
<dbReference type="SUPFAM" id="SSF52540">
    <property type="entry name" value="P-loop containing nucleoside triphosphate hydrolases"/>
    <property type="match status" value="1"/>
</dbReference>
<dbReference type="PANTHER" id="PTHR46425">
    <property type="entry name" value="TRANSCRIPTION TERMINATION FACTOR RHO"/>
    <property type="match status" value="1"/>
</dbReference>
<dbReference type="GO" id="GO:0003723">
    <property type="term" value="F:RNA binding"/>
    <property type="evidence" value="ECO:0007669"/>
    <property type="project" value="UniProtKB-UniRule"/>
</dbReference>
<dbReference type="AlphaFoldDB" id="A0A2M7QCL4"/>
<dbReference type="PANTHER" id="PTHR46425:SF1">
    <property type="entry name" value="TRANSCRIPTION TERMINATION FACTOR RHO"/>
    <property type="match status" value="1"/>
</dbReference>
<dbReference type="Proteomes" id="UP000230108">
    <property type="component" value="Unassembled WGS sequence"/>
</dbReference>
<dbReference type="Pfam" id="PF00006">
    <property type="entry name" value="ATP-synt_ab"/>
    <property type="match status" value="1"/>
</dbReference>
<dbReference type="InterPro" id="IPR011113">
    <property type="entry name" value="Rho_RNA-bd"/>
</dbReference>
<dbReference type="Gene3D" id="3.40.50.300">
    <property type="entry name" value="P-loop containing nucleotide triphosphate hydrolases"/>
    <property type="match status" value="1"/>
</dbReference>
<dbReference type="NCBIfam" id="NF006886">
    <property type="entry name" value="PRK09376.1"/>
    <property type="match status" value="1"/>
</dbReference>
<dbReference type="InterPro" id="IPR027417">
    <property type="entry name" value="P-loop_NTPase"/>
</dbReference>
<evidence type="ECO:0000313" key="12">
    <source>
        <dbReference type="Proteomes" id="UP000230108"/>
    </source>
</evidence>
<dbReference type="GO" id="GO:0004386">
    <property type="term" value="F:helicase activity"/>
    <property type="evidence" value="ECO:0007669"/>
    <property type="project" value="UniProtKB-UniRule"/>
</dbReference>
<dbReference type="SUPFAM" id="SSF50249">
    <property type="entry name" value="Nucleic acid-binding proteins"/>
    <property type="match status" value="1"/>
</dbReference>
<comment type="caution">
    <text evidence="7">Lacks conserved residue(s) required for the propagation of feature annotation.</text>
</comment>
<evidence type="ECO:0000256" key="5">
    <source>
        <dbReference type="ARBA" id="ARBA00023015"/>
    </source>
</evidence>
<evidence type="ECO:0000256" key="4">
    <source>
        <dbReference type="ARBA" id="ARBA00022884"/>
    </source>
</evidence>
<evidence type="ECO:0000259" key="10">
    <source>
        <dbReference type="PROSITE" id="PS51856"/>
    </source>
</evidence>
<keyword evidence="2 7" id="KW-0378">Hydrolase</keyword>
<keyword evidence="3 7" id="KW-0347">Helicase</keyword>
<dbReference type="Pfam" id="PF07497">
    <property type="entry name" value="Rho_RNA_bind"/>
    <property type="match status" value="1"/>
</dbReference>
<dbReference type="HAMAP" id="MF_01884">
    <property type="entry name" value="Rho"/>
    <property type="match status" value="1"/>
</dbReference>
<accession>A0A2M7QCL4</accession>
<evidence type="ECO:0000256" key="7">
    <source>
        <dbReference type="HAMAP-Rule" id="MF_01884"/>
    </source>
</evidence>
<proteinExistence type="inferred from homology"/>
<keyword evidence="4 7" id="KW-0694">RNA-binding</keyword>
<evidence type="ECO:0000256" key="8">
    <source>
        <dbReference type="PROSITE-ProRule" id="PRU01203"/>
    </source>
</evidence>
<organism evidence="11 12">
    <name type="scientific">Candidatus Roizmanbacteria bacterium CG_4_10_14_0_8_um_filter_39_9</name>
    <dbReference type="NCBI Taxonomy" id="1974829"/>
    <lineage>
        <taxon>Bacteria</taxon>
        <taxon>Candidatus Roizmaniibacteriota</taxon>
    </lineage>
</organism>
<dbReference type="GO" id="GO:0016787">
    <property type="term" value="F:hydrolase activity"/>
    <property type="evidence" value="ECO:0007669"/>
    <property type="project" value="UniProtKB-KW"/>
</dbReference>
<dbReference type="InterPro" id="IPR011129">
    <property type="entry name" value="CSD"/>
</dbReference>
<dbReference type="GO" id="GO:0008186">
    <property type="term" value="F:ATP-dependent activity, acting on RNA"/>
    <property type="evidence" value="ECO:0007669"/>
    <property type="project" value="InterPro"/>
</dbReference>
<comment type="similarity">
    <text evidence="7 8">Belongs to the Rho family.</text>
</comment>
<comment type="caution">
    <text evidence="11">The sequence shown here is derived from an EMBL/GenBank/DDBJ whole genome shotgun (WGS) entry which is preliminary data.</text>
</comment>
<dbReference type="PROSITE" id="PS51856">
    <property type="entry name" value="RHO_RNA_BD"/>
    <property type="match status" value="1"/>
</dbReference>
<dbReference type="EMBL" id="PFLF01000107">
    <property type="protein sequence ID" value="PIY68610.1"/>
    <property type="molecule type" value="Genomic_DNA"/>
</dbReference>
<dbReference type="SMART" id="SM00357">
    <property type="entry name" value="CSP"/>
    <property type="match status" value="1"/>
</dbReference>
<feature type="binding site" evidence="7">
    <location>
        <position position="266"/>
    </location>
    <ligand>
        <name>ATP</name>
        <dbReference type="ChEBI" id="CHEBI:30616"/>
    </ligand>
</feature>
<protein>
    <recommendedName>
        <fullName evidence="7">Transcription termination factor Rho</fullName>
        <ecNumber evidence="7">3.6.4.-</ecNumber>
    </recommendedName>
    <alternativeName>
        <fullName evidence="7">ATP-dependent helicase Rho</fullName>
    </alternativeName>
</protein>
<dbReference type="SMART" id="SM00382">
    <property type="entry name" value="AAA"/>
    <property type="match status" value="1"/>
</dbReference>
<evidence type="ECO:0000313" key="11">
    <source>
        <dbReference type="EMBL" id="PIY68610.1"/>
    </source>
</evidence>
<dbReference type="GO" id="GO:0006353">
    <property type="term" value="P:DNA-templated transcription termination"/>
    <property type="evidence" value="ECO:0007669"/>
    <property type="project" value="UniProtKB-UniRule"/>
</dbReference>